<gene>
    <name evidence="1" type="ORF">PRUPE_4G066200</name>
</gene>
<dbReference type="EMBL" id="CM007654">
    <property type="protein sequence ID" value="ONI10753.1"/>
    <property type="molecule type" value="Genomic_DNA"/>
</dbReference>
<evidence type="ECO:0000313" key="2">
    <source>
        <dbReference type="Proteomes" id="UP000006882"/>
    </source>
</evidence>
<sequence>MHFDQFHMYIYLGVQLCKERFLINLKSRMEIRLCSSLAGDDVIHFCNFNLRRSTEAR</sequence>
<accession>A0A251PGP7</accession>
<reference evidence="1 2" key="1">
    <citation type="journal article" date="2013" name="Nat. Genet.">
        <title>The high-quality draft genome of peach (Prunus persica) identifies unique patterns of genetic diversity, domestication and genome evolution.</title>
        <authorList>
            <consortium name="International Peach Genome Initiative"/>
            <person name="Verde I."/>
            <person name="Abbott A.G."/>
            <person name="Scalabrin S."/>
            <person name="Jung S."/>
            <person name="Shu S."/>
            <person name="Marroni F."/>
            <person name="Zhebentyayeva T."/>
            <person name="Dettori M.T."/>
            <person name="Grimwood J."/>
            <person name="Cattonaro F."/>
            <person name="Zuccolo A."/>
            <person name="Rossini L."/>
            <person name="Jenkins J."/>
            <person name="Vendramin E."/>
            <person name="Meisel L.A."/>
            <person name="Decroocq V."/>
            <person name="Sosinski B."/>
            <person name="Prochnik S."/>
            <person name="Mitros T."/>
            <person name="Policriti A."/>
            <person name="Cipriani G."/>
            <person name="Dondini L."/>
            <person name="Ficklin S."/>
            <person name="Goodstein D.M."/>
            <person name="Xuan P."/>
            <person name="Del Fabbro C."/>
            <person name="Aramini V."/>
            <person name="Copetti D."/>
            <person name="Gonzalez S."/>
            <person name="Horner D.S."/>
            <person name="Falchi R."/>
            <person name="Lucas S."/>
            <person name="Mica E."/>
            <person name="Maldonado J."/>
            <person name="Lazzari B."/>
            <person name="Bielenberg D."/>
            <person name="Pirona R."/>
            <person name="Miculan M."/>
            <person name="Barakat A."/>
            <person name="Testolin R."/>
            <person name="Stella A."/>
            <person name="Tartarini S."/>
            <person name="Tonutti P."/>
            <person name="Arus P."/>
            <person name="Orellana A."/>
            <person name="Wells C."/>
            <person name="Main D."/>
            <person name="Vizzotto G."/>
            <person name="Silva H."/>
            <person name="Salamini F."/>
            <person name="Schmutz J."/>
            <person name="Morgante M."/>
            <person name="Rokhsar D.S."/>
        </authorList>
    </citation>
    <scope>NUCLEOTIDE SEQUENCE [LARGE SCALE GENOMIC DNA]</scope>
    <source>
        <strain evidence="2">cv. Nemared</strain>
    </source>
</reference>
<protein>
    <submittedName>
        <fullName evidence="1">Uncharacterized protein</fullName>
    </submittedName>
</protein>
<proteinExistence type="predicted"/>
<dbReference type="Gramene" id="ONI10753">
    <property type="protein sequence ID" value="ONI10753"/>
    <property type="gene ID" value="PRUPE_4G066200"/>
</dbReference>
<evidence type="ECO:0000313" key="1">
    <source>
        <dbReference type="EMBL" id="ONI10753.1"/>
    </source>
</evidence>
<name>A0A251PGP7_PRUPE</name>
<dbReference type="AlphaFoldDB" id="A0A251PGP7"/>
<dbReference type="Proteomes" id="UP000006882">
    <property type="component" value="Chromosome G4"/>
</dbReference>
<keyword evidence="2" id="KW-1185">Reference proteome</keyword>
<organism evidence="1 2">
    <name type="scientific">Prunus persica</name>
    <name type="common">Peach</name>
    <name type="synonym">Amygdalus persica</name>
    <dbReference type="NCBI Taxonomy" id="3760"/>
    <lineage>
        <taxon>Eukaryota</taxon>
        <taxon>Viridiplantae</taxon>
        <taxon>Streptophyta</taxon>
        <taxon>Embryophyta</taxon>
        <taxon>Tracheophyta</taxon>
        <taxon>Spermatophyta</taxon>
        <taxon>Magnoliopsida</taxon>
        <taxon>eudicotyledons</taxon>
        <taxon>Gunneridae</taxon>
        <taxon>Pentapetalae</taxon>
        <taxon>rosids</taxon>
        <taxon>fabids</taxon>
        <taxon>Rosales</taxon>
        <taxon>Rosaceae</taxon>
        <taxon>Amygdaloideae</taxon>
        <taxon>Amygdaleae</taxon>
        <taxon>Prunus</taxon>
    </lineage>
</organism>